<feature type="domain" description="Major facilitator superfamily (MFS) profile" evidence="6">
    <location>
        <begin position="12"/>
        <end position="385"/>
    </location>
</feature>
<feature type="transmembrane region" description="Helical" evidence="5">
    <location>
        <begin position="142"/>
        <end position="163"/>
    </location>
</feature>
<gene>
    <name evidence="7" type="ORF">RHODO2019_16790</name>
</gene>
<comment type="subcellular location">
    <subcellularLocation>
        <location evidence="1">Cell membrane</location>
        <topology evidence="1">Multi-pass membrane protein</topology>
    </subcellularLocation>
</comment>
<dbReference type="CDD" id="cd17393">
    <property type="entry name" value="MFS_MosC_like"/>
    <property type="match status" value="1"/>
</dbReference>
<evidence type="ECO:0000313" key="8">
    <source>
        <dbReference type="Proteomes" id="UP001164965"/>
    </source>
</evidence>
<dbReference type="EMBL" id="CP110615">
    <property type="protein sequence ID" value="UZJ24743.1"/>
    <property type="molecule type" value="Genomic_DNA"/>
</dbReference>
<protein>
    <submittedName>
        <fullName evidence="7">MFS transporter</fullName>
    </submittedName>
</protein>
<feature type="transmembrane region" description="Helical" evidence="5">
    <location>
        <begin position="211"/>
        <end position="230"/>
    </location>
</feature>
<feature type="transmembrane region" description="Helical" evidence="5">
    <location>
        <begin position="50"/>
        <end position="71"/>
    </location>
</feature>
<keyword evidence="8" id="KW-1185">Reference proteome</keyword>
<feature type="transmembrane region" description="Helical" evidence="5">
    <location>
        <begin position="12"/>
        <end position="30"/>
    </location>
</feature>
<evidence type="ECO:0000256" key="1">
    <source>
        <dbReference type="ARBA" id="ARBA00004651"/>
    </source>
</evidence>
<dbReference type="PANTHER" id="PTHR23514">
    <property type="entry name" value="BYPASS OF STOP CODON PROTEIN 6"/>
    <property type="match status" value="1"/>
</dbReference>
<name>A0ABY6P0R6_9NOCA</name>
<dbReference type="PANTHER" id="PTHR23514:SF13">
    <property type="entry name" value="INNER MEMBRANE PROTEIN YBJJ"/>
    <property type="match status" value="1"/>
</dbReference>
<dbReference type="SUPFAM" id="SSF103473">
    <property type="entry name" value="MFS general substrate transporter"/>
    <property type="match status" value="1"/>
</dbReference>
<dbReference type="InterPro" id="IPR036259">
    <property type="entry name" value="MFS_trans_sf"/>
</dbReference>
<feature type="transmembrane region" description="Helical" evidence="5">
    <location>
        <begin position="363"/>
        <end position="381"/>
    </location>
</feature>
<feature type="transmembrane region" description="Helical" evidence="5">
    <location>
        <begin position="103"/>
        <end position="121"/>
    </location>
</feature>
<keyword evidence="4 5" id="KW-0472">Membrane</keyword>
<dbReference type="Pfam" id="PF07690">
    <property type="entry name" value="MFS_1"/>
    <property type="match status" value="1"/>
</dbReference>
<accession>A0ABY6P0R6</accession>
<reference evidence="7" key="1">
    <citation type="submission" date="2022-10" db="EMBL/GenBank/DDBJ databases">
        <title>Rhodococcus sp.75.</title>
        <authorList>
            <person name="Sun M."/>
        </authorList>
    </citation>
    <scope>NUCLEOTIDE SEQUENCE</scope>
    <source>
        <strain evidence="7">75</strain>
    </source>
</reference>
<dbReference type="PROSITE" id="PS50850">
    <property type="entry name" value="MFS"/>
    <property type="match status" value="1"/>
</dbReference>
<feature type="transmembrane region" description="Helical" evidence="5">
    <location>
        <begin position="169"/>
        <end position="190"/>
    </location>
</feature>
<evidence type="ECO:0000256" key="5">
    <source>
        <dbReference type="SAM" id="Phobius"/>
    </source>
</evidence>
<sequence>MVVVSELGVQRAKVAVAVAFAVNGLAISSWLSRVPAVRDQLELSTAEVGLLLLCLSAGAVSALVLSGPLVTRLGPGRAVLTGAVVVAVGLAGLSLGLALGSPVVAGVFLFAFGAGSSPWDVAMNVEAADVERRLGRPVMPRFHAGFSLGTVAGAGIGAAAAALDVPVAAQLVVTAAVVVVAVLVAVRRFLPVAPGEVETGRPRARDAWRDRRTVLIGLFVLAFALTEGVANDWIALALVDGHGATESLGAVGYGVFVAAMTIGRLTGGPALQRWGRVPTLRGGAATALVGLLLVVFGGPVVLVLAGAALWGIGAALGFPLGMSAAADDPVRAASRVAVVSSIGYTAFLAGPPLIGIVAQASDILRALLVVVVALAVAFVLAGSTREPGTARTA</sequence>
<dbReference type="Proteomes" id="UP001164965">
    <property type="component" value="Chromosome"/>
</dbReference>
<keyword evidence="3 5" id="KW-1133">Transmembrane helix</keyword>
<dbReference type="InterPro" id="IPR051788">
    <property type="entry name" value="MFS_Transporter"/>
</dbReference>
<feature type="transmembrane region" description="Helical" evidence="5">
    <location>
        <begin position="302"/>
        <end position="324"/>
    </location>
</feature>
<proteinExistence type="predicted"/>
<evidence type="ECO:0000256" key="2">
    <source>
        <dbReference type="ARBA" id="ARBA00022692"/>
    </source>
</evidence>
<feature type="transmembrane region" description="Helical" evidence="5">
    <location>
        <begin position="250"/>
        <end position="267"/>
    </location>
</feature>
<keyword evidence="2 5" id="KW-0812">Transmembrane</keyword>
<dbReference type="RefSeq" id="WP_265382849.1">
    <property type="nucleotide sequence ID" value="NZ_CP110615.1"/>
</dbReference>
<dbReference type="Gene3D" id="1.20.1250.20">
    <property type="entry name" value="MFS general substrate transporter like domains"/>
    <property type="match status" value="2"/>
</dbReference>
<dbReference type="InterPro" id="IPR020846">
    <property type="entry name" value="MFS_dom"/>
</dbReference>
<feature type="transmembrane region" description="Helical" evidence="5">
    <location>
        <begin position="336"/>
        <end position="357"/>
    </location>
</feature>
<feature type="transmembrane region" description="Helical" evidence="5">
    <location>
        <begin position="78"/>
        <end position="97"/>
    </location>
</feature>
<feature type="transmembrane region" description="Helical" evidence="5">
    <location>
        <begin position="279"/>
        <end position="296"/>
    </location>
</feature>
<evidence type="ECO:0000256" key="3">
    <source>
        <dbReference type="ARBA" id="ARBA00022989"/>
    </source>
</evidence>
<evidence type="ECO:0000313" key="7">
    <source>
        <dbReference type="EMBL" id="UZJ24743.1"/>
    </source>
</evidence>
<evidence type="ECO:0000259" key="6">
    <source>
        <dbReference type="PROSITE" id="PS50850"/>
    </source>
</evidence>
<dbReference type="InterPro" id="IPR011701">
    <property type="entry name" value="MFS"/>
</dbReference>
<evidence type="ECO:0000256" key="4">
    <source>
        <dbReference type="ARBA" id="ARBA00023136"/>
    </source>
</evidence>
<organism evidence="7 8">
    <name type="scientific">Rhodococcus antarcticus</name>
    <dbReference type="NCBI Taxonomy" id="2987751"/>
    <lineage>
        <taxon>Bacteria</taxon>
        <taxon>Bacillati</taxon>
        <taxon>Actinomycetota</taxon>
        <taxon>Actinomycetes</taxon>
        <taxon>Mycobacteriales</taxon>
        <taxon>Nocardiaceae</taxon>
        <taxon>Rhodococcus</taxon>
    </lineage>
</organism>